<organism evidence="1 2">
    <name type="scientific">Stephania yunnanensis</name>
    <dbReference type="NCBI Taxonomy" id="152371"/>
    <lineage>
        <taxon>Eukaryota</taxon>
        <taxon>Viridiplantae</taxon>
        <taxon>Streptophyta</taxon>
        <taxon>Embryophyta</taxon>
        <taxon>Tracheophyta</taxon>
        <taxon>Spermatophyta</taxon>
        <taxon>Magnoliopsida</taxon>
        <taxon>Ranunculales</taxon>
        <taxon>Menispermaceae</taxon>
        <taxon>Menispermoideae</taxon>
        <taxon>Cissampelideae</taxon>
        <taxon>Stephania</taxon>
    </lineage>
</organism>
<reference evidence="1 2" key="1">
    <citation type="submission" date="2024-01" db="EMBL/GenBank/DDBJ databases">
        <title>Genome assemblies of Stephania.</title>
        <authorList>
            <person name="Yang L."/>
        </authorList>
    </citation>
    <scope>NUCLEOTIDE SEQUENCE [LARGE SCALE GENOMIC DNA]</scope>
    <source>
        <strain evidence="1">YNDBR</strain>
        <tissue evidence="1">Leaf</tissue>
    </source>
</reference>
<keyword evidence="2" id="KW-1185">Reference proteome</keyword>
<protein>
    <submittedName>
        <fullName evidence="1">Uncharacterized protein</fullName>
    </submittedName>
</protein>
<dbReference type="Gene3D" id="1.10.510.10">
    <property type="entry name" value="Transferase(Phosphotransferase) domain 1"/>
    <property type="match status" value="1"/>
</dbReference>
<evidence type="ECO:0000313" key="1">
    <source>
        <dbReference type="EMBL" id="KAK9099392.1"/>
    </source>
</evidence>
<evidence type="ECO:0000313" key="2">
    <source>
        <dbReference type="Proteomes" id="UP001420932"/>
    </source>
</evidence>
<dbReference type="Proteomes" id="UP001420932">
    <property type="component" value="Unassembled WGS sequence"/>
</dbReference>
<proteinExistence type="predicted"/>
<dbReference type="AlphaFoldDB" id="A0AAP0EYX2"/>
<sequence>MKVYVCNSGSQGKTNIPSWLSPDTRNLIRRTLDPNLATRITIVEIKEDG</sequence>
<comment type="caution">
    <text evidence="1">The sequence shown here is derived from an EMBL/GenBank/DDBJ whole genome shotgun (WGS) entry which is preliminary data.</text>
</comment>
<dbReference type="EMBL" id="JBBNAF010000011">
    <property type="protein sequence ID" value="KAK9099392.1"/>
    <property type="molecule type" value="Genomic_DNA"/>
</dbReference>
<name>A0AAP0EYX2_9MAGN</name>
<accession>A0AAP0EYX2</accession>
<dbReference type="SUPFAM" id="SSF56112">
    <property type="entry name" value="Protein kinase-like (PK-like)"/>
    <property type="match status" value="1"/>
</dbReference>
<dbReference type="InterPro" id="IPR011009">
    <property type="entry name" value="Kinase-like_dom_sf"/>
</dbReference>
<gene>
    <name evidence="1" type="ORF">Syun_026437</name>
</gene>